<organism evidence="1 2">
    <name type="scientific">Methanobrevibacter arboriphilus</name>
    <dbReference type="NCBI Taxonomy" id="39441"/>
    <lineage>
        <taxon>Archaea</taxon>
        <taxon>Methanobacteriati</taxon>
        <taxon>Methanobacteriota</taxon>
        <taxon>Methanomada group</taxon>
        <taxon>Methanobacteria</taxon>
        <taxon>Methanobacteriales</taxon>
        <taxon>Methanobacteriaceae</taxon>
        <taxon>Methanobrevibacter</taxon>
    </lineage>
</organism>
<dbReference type="Proteomes" id="UP000825015">
    <property type="component" value="Chromosome"/>
</dbReference>
<reference evidence="1" key="1">
    <citation type="submission" date="2019-06" db="EMBL/GenBank/DDBJ databases">
        <title>Complete genome sequence of Methanobrevibacter arboriphilus strain SA.</title>
        <authorList>
            <person name="Asakawa S."/>
        </authorList>
    </citation>
    <scope>NUCLEOTIDE SEQUENCE</scope>
    <source>
        <strain evidence="1">SA</strain>
    </source>
</reference>
<evidence type="ECO:0000313" key="1">
    <source>
        <dbReference type="EMBL" id="BBL62912.1"/>
    </source>
</evidence>
<evidence type="ECO:0000313" key="2">
    <source>
        <dbReference type="Proteomes" id="UP000825015"/>
    </source>
</evidence>
<sequence>MVFIWRHTAATIPHITKTIQQLTGTSGNGVYLYADSDNNTSYNQDNAASQEHQAMVFIWVHTAITIPHITKITQQFTGTSGYGVGLDASSSKNTTYNQSLTISQEQTMVFLWLHTAITIPINQANNITGTYASGVYLSAYSSNNATYKPKPYNITGTYGVDLYVYSDNNTPYNQNQK</sequence>
<dbReference type="EMBL" id="AP019779">
    <property type="protein sequence ID" value="BBL62912.1"/>
    <property type="molecule type" value="Genomic_DNA"/>
</dbReference>
<name>A0ACA8R6D4_METAZ</name>
<proteinExistence type="predicted"/>
<accession>A0ACA8R6D4</accession>
<gene>
    <name evidence="1" type="ORF">MarbSA_19520</name>
</gene>
<protein>
    <submittedName>
        <fullName evidence="1">Uncharacterized protein</fullName>
    </submittedName>
</protein>
<keyword evidence="2" id="KW-1185">Reference proteome</keyword>